<organism evidence="2 3">
    <name type="scientific">Paspalum notatum var. saurae</name>
    <dbReference type="NCBI Taxonomy" id="547442"/>
    <lineage>
        <taxon>Eukaryota</taxon>
        <taxon>Viridiplantae</taxon>
        <taxon>Streptophyta</taxon>
        <taxon>Embryophyta</taxon>
        <taxon>Tracheophyta</taxon>
        <taxon>Spermatophyta</taxon>
        <taxon>Magnoliopsida</taxon>
        <taxon>Liliopsida</taxon>
        <taxon>Poales</taxon>
        <taxon>Poaceae</taxon>
        <taxon>PACMAD clade</taxon>
        <taxon>Panicoideae</taxon>
        <taxon>Andropogonodae</taxon>
        <taxon>Paspaleae</taxon>
        <taxon>Paspalinae</taxon>
        <taxon>Paspalum</taxon>
    </lineage>
</organism>
<name>A0AAQ3TQP6_PASNO</name>
<feature type="transmembrane region" description="Helical" evidence="1">
    <location>
        <begin position="56"/>
        <end position="80"/>
    </location>
</feature>
<gene>
    <name evidence="2" type="ORF">U9M48_024117</name>
</gene>
<sequence length="104" mass="11136">MWQAFRAIMTVNTPPSLDLCSSSSKAKMGYGSRVAAISVLINRSYAQTAPMLLPRTIVYAMITLTHTCGASFCLTMSWAVERKNDLAAGSAPSMSFGIPSQIGQ</sequence>
<accession>A0AAQ3TQP6</accession>
<dbReference type="AlphaFoldDB" id="A0AAQ3TQP6"/>
<dbReference type="Proteomes" id="UP001341281">
    <property type="component" value="Chromosome 05"/>
</dbReference>
<dbReference type="EMBL" id="CP144749">
    <property type="protein sequence ID" value="WVZ76115.1"/>
    <property type="molecule type" value="Genomic_DNA"/>
</dbReference>
<protein>
    <submittedName>
        <fullName evidence="2">Uncharacterized protein</fullName>
    </submittedName>
</protein>
<keyword evidence="1" id="KW-0472">Membrane</keyword>
<keyword evidence="1" id="KW-0812">Transmembrane</keyword>
<evidence type="ECO:0000256" key="1">
    <source>
        <dbReference type="SAM" id="Phobius"/>
    </source>
</evidence>
<evidence type="ECO:0000313" key="2">
    <source>
        <dbReference type="EMBL" id="WVZ76115.1"/>
    </source>
</evidence>
<proteinExistence type="predicted"/>
<keyword evidence="3" id="KW-1185">Reference proteome</keyword>
<evidence type="ECO:0000313" key="3">
    <source>
        <dbReference type="Proteomes" id="UP001341281"/>
    </source>
</evidence>
<keyword evidence="1" id="KW-1133">Transmembrane helix</keyword>
<reference evidence="2 3" key="1">
    <citation type="submission" date="2024-02" db="EMBL/GenBank/DDBJ databases">
        <title>High-quality chromosome-scale genome assembly of Pensacola bahiagrass (Paspalum notatum Flugge var. saurae).</title>
        <authorList>
            <person name="Vega J.M."/>
            <person name="Podio M."/>
            <person name="Orjuela J."/>
            <person name="Siena L.A."/>
            <person name="Pessino S.C."/>
            <person name="Combes M.C."/>
            <person name="Mariac C."/>
            <person name="Albertini E."/>
            <person name="Pupilli F."/>
            <person name="Ortiz J.P.A."/>
            <person name="Leblanc O."/>
        </authorList>
    </citation>
    <scope>NUCLEOTIDE SEQUENCE [LARGE SCALE GENOMIC DNA]</scope>
    <source>
        <strain evidence="2">R1</strain>
        <tissue evidence="2">Leaf</tissue>
    </source>
</reference>